<dbReference type="Pfam" id="PF01764">
    <property type="entry name" value="Lipase_3"/>
    <property type="match status" value="1"/>
</dbReference>
<dbReference type="InterPro" id="IPR002921">
    <property type="entry name" value="Fungal_lipase-type"/>
</dbReference>
<feature type="domain" description="Fungal lipase-type" evidence="4">
    <location>
        <begin position="98"/>
        <end position="252"/>
    </location>
</feature>
<reference evidence="5" key="1">
    <citation type="submission" date="2022-03" db="EMBL/GenBank/DDBJ databases">
        <authorList>
            <person name="Legras J.-L."/>
            <person name="Devillers H."/>
            <person name="Grondin C."/>
        </authorList>
    </citation>
    <scope>NUCLEOTIDE SEQUENCE</scope>
    <source>
        <strain evidence="5">CLIB 1423</strain>
    </source>
</reference>
<dbReference type="EMBL" id="CAKXYY010000016">
    <property type="protein sequence ID" value="CAH2354413.1"/>
    <property type="molecule type" value="Genomic_DNA"/>
</dbReference>
<dbReference type="OrthoDB" id="406844at2759"/>
<dbReference type="GO" id="GO:0006629">
    <property type="term" value="P:lipid metabolic process"/>
    <property type="evidence" value="ECO:0007669"/>
    <property type="project" value="InterPro"/>
</dbReference>
<sequence>MIAFVLIHLICLLPCLVSSEISEAEYDVLLDYAKFSSIAYCLNKGLTSGPMSESCELSFCKTPELSDIEIIKTFDFNEWDGVGSGYLAIDHKNGRVILAMRGTSSRRDWIGNFDFIPVPYEPLTKSITVECEGCKIHKGFYEFLRNKCAYIIKETSNLHFKHPEYRLIVTGHSLGAALATLAGIELSLMEHDPLVVGYGSPRVGNTNFVKWVDISVSSKLQVIVNIAQTNMITNGFIRVTHEHDLIPKLPPAPVFRHTGVEYEIVKLETPHERNDINRVVNEEWQDIDDMDSNAQVKTMSPSKLWPPFLGKYEHKHYLIRITGCDDNKS</sequence>
<accession>A0A9P0QSZ3</accession>
<dbReference type="GO" id="GO:0004806">
    <property type="term" value="F:triacylglycerol lipase activity"/>
    <property type="evidence" value="ECO:0007669"/>
    <property type="project" value="UniProtKB-EC"/>
</dbReference>
<proteinExistence type="predicted"/>
<evidence type="ECO:0000313" key="6">
    <source>
        <dbReference type="Proteomes" id="UP000837801"/>
    </source>
</evidence>
<dbReference type="Gene3D" id="3.40.50.1820">
    <property type="entry name" value="alpha/beta hydrolase"/>
    <property type="match status" value="1"/>
</dbReference>
<name>A0A9P0QSZ3_9ASCO</name>
<dbReference type="InterPro" id="IPR051299">
    <property type="entry name" value="AB_hydrolase_lip/est"/>
</dbReference>
<dbReference type="PANTHER" id="PTHR46640:SF3">
    <property type="entry name" value="LIPASE LIH1-RELATED"/>
    <property type="match status" value="1"/>
</dbReference>
<evidence type="ECO:0000313" key="5">
    <source>
        <dbReference type="EMBL" id="CAH2354413.1"/>
    </source>
</evidence>
<dbReference type="Proteomes" id="UP000837801">
    <property type="component" value="Unassembled WGS sequence"/>
</dbReference>
<keyword evidence="2" id="KW-0378">Hydrolase</keyword>
<gene>
    <name evidence="5" type="ORF">CLIB1423_16S02124</name>
</gene>
<dbReference type="PANTHER" id="PTHR46640">
    <property type="entry name" value="TRIACYLGLYCEROL LIPASE, PUTATIVE (AFU_ORTHOLOGUE AFUA_6G06510)-RELATED"/>
    <property type="match status" value="1"/>
</dbReference>
<organism evidence="5 6">
    <name type="scientific">[Candida] railenensis</name>
    <dbReference type="NCBI Taxonomy" id="45579"/>
    <lineage>
        <taxon>Eukaryota</taxon>
        <taxon>Fungi</taxon>
        <taxon>Dikarya</taxon>
        <taxon>Ascomycota</taxon>
        <taxon>Saccharomycotina</taxon>
        <taxon>Pichiomycetes</taxon>
        <taxon>Debaryomycetaceae</taxon>
        <taxon>Kurtzmaniella</taxon>
    </lineage>
</organism>
<feature type="signal peptide" evidence="3">
    <location>
        <begin position="1"/>
        <end position="19"/>
    </location>
</feature>
<dbReference type="CDD" id="cd00519">
    <property type="entry name" value="Lipase_3"/>
    <property type="match status" value="1"/>
</dbReference>
<keyword evidence="6" id="KW-1185">Reference proteome</keyword>
<evidence type="ECO:0000256" key="1">
    <source>
        <dbReference type="ARBA" id="ARBA00013279"/>
    </source>
</evidence>
<evidence type="ECO:0000256" key="2">
    <source>
        <dbReference type="ARBA" id="ARBA00022801"/>
    </source>
</evidence>
<keyword evidence="3" id="KW-0732">Signal</keyword>
<protein>
    <recommendedName>
        <fullName evidence="1">triacylglycerol lipase</fullName>
        <ecNumber evidence="1">3.1.1.3</ecNumber>
    </recommendedName>
</protein>
<feature type="chain" id="PRO_5040466511" description="triacylglycerol lipase" evidence="3">
    <location>
        <begin position="20"/>
        <end position="329"/>
    </location>
</feature>
<evidence type="ECO:0000256" key="3">
    <source>
        <dbReference type="SAM" id="SignalP"/>
    </source>
</evidence>
<dbReference type="InterPro" id="IPR029058">
    <property type="entry name" value="AB_hydrolase_fold"/>
</dbReference>
<dbReference type="SUPFAM" id="SSF53474">
    <property type="entry name" value="alpha/beta-Hydrolases"/>
    <property type="match status" value="1"/>
</dbReference>
<evidence type="ECO:0000259" key="4">
    <source>
        <dbReference type="Pfam" id="PF01764"/>
    </source>
</evidence>
<dbReference type="EC" id="3.1.1.3" evidence="1"/>
<comment type="caution">
    <text evidence="5">The sequence shown here is derived from an EMBL/GenBank/DDBJ whole genome shotgun (WGS) entry which is preliminary data.</text>
</comment>
<dbReference type="AlphaFoldDB" id="A0A9P0QSZ3"/>